<dbReference type="EMBL" id="PKPP01005697">
    <property type="protein sequence ID" value="PWA59184.1"/>
    <property type="molecule type" value="Genomic_DNA"/>
</dbReference>
<dbReference type="InterPro" id="IPR012337">
    <property type="entry name" value="RNaseH-like_sf"/>
</dbReference>
<evidence type="ECO:0000256" key="1">
    <source>
        <dbReference type="SAM" id="MobiDB-lite"/>
    </source>
</evidence>
<proteinExistence type="predicted"/>
<dbReference type="Pfam" id="PF14372">
    <property type="entry name" value="hAT-like_RNase-H"/>
    <property type="match status" value="1"/>
</dbReference>
<evidence type="ECO:0000313" key="3">
    <source>
        <dbReference type="EMBL" id="PWA59184.1"/>
    </source>
</evidence>
<feature type="region of interest" description="Disordered" evidence="1">
    <location>
        <begin position="1"/>
        <end position="32"/>
    </location>
</feature>
<keyword evidence="4" id="KW-1185">Reference proteome</keyword>
<comment type="caution">
    <text evidence="3">The sequence shown here is derived from an EMBL/GenBank/DDBJ whole genome shotgun (WGS) entry which is preliminary data.</text>
</comment>
<evidence type="ECO:0000313" key="4">
    <source>
        <dbReference type="Proteomes" id="UP000245207"/>
    </source>
</evidence>
<dbReference type="SUPFAM" id="SSF53098">
    <property type="entry name" value="Ribonuclease H-like"/>
    <property type="match status" value="1"/>
</dbReference>
<reference evidence="3 4" key="1">
    <citation type="journal article" date="2018" name="Mol. Plant">
        <title>The genome of Artemisia annua provides insight into the evolution of Asteraceae family and artemisinin biosynthesis.</title>
        <authorList>
            <person name="Shen Q."/>
            <person name="Zhang L."/>
            <person name="Liao Z."/>
            <person name="Wang S."/>
            <person name="Yan T."/>
            <person name="Shi P."/>
            <person name="Liu M."/>
            <person name="Fu X."/>
            <person name="Pan Q."/>
            <person name="Wang Y."/>
            <person name="Lv Z."/>
            <person name="Lu X."/>
            <person name="Zhang F."/>
            <person name="Jiang W."/>
            <person name="Ma Y."/>
            <person name="Chen M."/>
            <person name="Hao X."/>
            <person name="Li L."/>
            <person name="Tang Y."/>
            <person name="Lv G."/>
            <person name="Zhou Y."/>
            <person name="Sun X."/>
            <person name="Brodelius P.E."/>
            <person name="Rose J.K.C."/>
            <person name="Tang K."/>
        </authorList>
    </citation>
    <scope>NUCLEOTIDE SEQUENCE [LARGE SCALE GENOMIC DNA]</scope>
    <source>
        <strain evidence="4">cv. Huhao1</strain>
        <tissue evidence="3">Leaf</tissue>
    </source>
</reference>
<dbReference type="Proteomes" id="UP000245207">
    <property type="component" value="Unassembled WGS sequence"/>
</dbReference>
<dbReference type="PANTHER" id="PTHR23272:SF187">
    <property type="entry name" value="AC9 TRANSPOSASE-RELATED"/>
    <property type="match status" value="1"/>
</dbReference>
<dbReference type="AlphaFoldDB" id="A0A2U1MD45"/>
<feature type="domain" description="hAT-like transposase RNase-H fold" evidence="2">
    <location>
        <begin position="53"/>
        <end position="132"/>
    </location>
</feature>
<gene>
    <name evidence="3" type="ORF">CTI12_AA308930</name>
</gene>
<dbReference type="OrthoDB" id="1301613at2759"/>
<evidence type="ECO:0000259" key="2">
    <source>
        <dbReference type="Pfam" id="PF14372"/>
    </source>
</evidence>
<dbReference type="GO" id="GO:0003677">
    <property type="term" value="F:DNA binding"/>
    <property type="evidence" value="ECO:0007669"/>
    <property type="project" value="InterPro"/>
</dbReference>
<dbReference type="InterPro" id="IPR025525">
    <property type="entry name" value="hAT-like_transposase_RNase-H"/>
</dbReference>
<protein>
    <submittedName>
        <fullName evidence="3">AC transposase</fullName>
    </submittedName>
</protein>
<dbReference type="PANTHER" id="PTHR23272">
    <property type="entry name" value="BED FINGER-RELATED"/>
    <property type="match status" value="1"/>
</dbReference>
<sequence length="195" mass="22505">MDPDCVEIDPEKNSSKSVDMESDEVHSVDMEGGVKRKRKDRSIIWNFFEKDKNAIKGAKKVQYEYMKDMATSMMEKFQKYWSDFNLTLAIAVVFDPRYKLHFIEWSYKKVYGEINDKFGKVDKLLDATFQEYVNVHDDSSTTSNFASSSNASKSVEKTSDDTRRFYEVKSKLLLTEDIMSLDVSVESDASNSVNV</sequence>
<feature type="compositionally biased region" description="Basic and acidic residues" evidence="1">
    <location>
        <begin position="23"/>
        <end position="32"/>
    </location>
</feature>
<organism evidence="3 4">
    <name type="scientific">Artemisia annua</name>
    <name type="common">Sweet wormwood</name>
    <dbReference type="NCBI Taxonomy" id="35608"/>
    <lineage>
        <taxon>Eukaryota</taxon>
        <taxon>Viridiplantae</taxon>
        <taxon>Streptophyta</taxon>
        <taxon>Embryophyta</taxon>
        <taxon>Tracheophyta</taxon>
        <taxon>Spermatophyta</taxon>
        <taxon>Magnoliopsida</taxon>
        <taxon>eudicotyledons</taxon>
        <taxon>Gunneridae</taxon>
        <taxon>Pentapetalae</taxon>
        <taxon>asterids</taxon>
        <taxon>campanulids</taxon>
        <taxon>Asterales</taxon>
        <taxon>Asteraceae</taxon>
        <taxon>Asteroideae</taxon>
        <taxon>Anthemideae</taxon>
        <taxon>Artemisiinae</taxon>
        <taxon>Artemisia</taxon>
    </lineage>
</organism>
<accession>A0A2U1MD45</accession>
<name>A0A2U1MD45_ARTAN</name>